<gene>
    <name evidence="1" type="ORF">ENR15_13420</name>
</gene>
<dbReference type="InterPro" id="IPR009282">
    <property type="entry name" value="DUF937"/>
</dbReference>
<comment type="caution">
    <text evidence="1">The sequence shown here is derived from an EMBL/GenBank/DDBJ whole genome shotgun (WGS) entry which is preliminary data.</text>
</comment>
<dbReference type="AlphaFoldDB" id="A0A7C3VQZ9"/>
<dbReference type="Pfam" id="PF06078">
    <property type="entry name" value="DUF937"/>
    <property type="match status" value="2"/>
</dbReference>
<sequence length="172" mass="18018">MGLFDQIISAVGSPNQMASVQNLTGIIGAVQQLGNTYGLNSETTQVLFSTVGGYVRSSLQEKQQTEGPEQAQALVNQFSGTAPNGQAVMALFSQSKLGQMVGDLVARTGLNQETIQQILPLAVPLVLNFLQAGADKLNPQLSNPVLKSFLDADGDGDVDIADAIALAGKFLK</sequence>
<reference evidence="1" key="1">
    <citation type="journal article" date="2020" name="mSystems">
        <title>Genome- and Community-Level Interaction Insights into Carbon Utilization and Element Cycling Functions of Hydrothermarchaeota in Hydrothermal Sediment.</title>
        <authorList>
            <person name="Zhou Z."/>
            <person name="Liu Y."/>
            <person name="Xu W."/>
            <person name="Pan J."/>
            <person name="Luo Z.H."/>
            <person name="Li M."/>
        </authorList>
    </citation>
    <scope>NUCLEOTIDE SEQUENCE [LARGE SCALE GENOMIC DNA]</scope>
    <source>
        <strain evidence="1">SpSt-374</strain>
    </source>
</reference>
<accession>A0A7C3VQZ9</accession>
<protein>
    <recommendedName>
        <fullName evidence="2">DUF937 domain-containing protein</fullName>
    </recommendedName>
</protein>
<evidence type="ECO:0008006" key="2">
    <source>
        <dbReference type="Google" id="ProtNLM"/>
    </source>
</evidence>
<dbReference type="EMBL" id="DSPX01000132">
    <property type="protein sequence ID" value="HGG01611.1"/>
    <property type="molecule type" value="Genomic_DNA"/>
</dbReference>
<name>A0A7C3VQZ9_9CYAN</name>
<proteinExistence type="predicted"/>
<organism evidence="1">
    <name type="scientific">Planktothricoides sp. SpSt-374</name>
    <dbReference type="NCBI Taxonomy" id="2282167"/>
    <lineage>
        <taxon>Bacteria</taxon>
        <taxon>Bacillati</taxon>
        <taxon>Cyanobacteriota</taxon>
        <taxon>Cyanophyceae</taxon>
        <taxon>Oscillatoriophycideae</taxon>
        <taxon>Oscillatoriales</taxon>
        <taxon>Oscillatoriaceae</taxon>
        <taxon>Planktothricoides</taxon>
    </lineage>
</organism>
<evidence type="ECO:0000313" key="1">
    <source>
        <dbReference type="EMBL" id="HGG01611.1"/>
    </source>
</evidence>